<reference evidence="1" key="1">
    <citation type="submission" date="2011-10" db="EMBL/GenBank/DDBJ databases">
        <title>The Genome Sequence of Fusarium oxysporum HDV247.</title>
        <authorList>
            <consortium name="The Broad Institute Genome Sequencing Platform"/>
            <person name="Ma L.-J."/>
            <person name="Gale L.R."/>
            <person name="Schwartz D.C."/>
            <person name="Zhou S."/>
            <person name="Corby-Kistler H."/>
            <person name="Young S.K."/>
            <person name="Zeng Q."/>
            <person name="Gargeya S."/>
            <person name="Fitzgerald M."/>
            <person name="Haas B."/>
            <person name="Abouelleil A."/>
            <person name="Alvarado L."/>
            <person name="Arachchi H.M."/>
            <person name="Berlin A."/>
            <person name="Brown A."/>
            <person name="Chapman S.B."/>
            <person name="Chen Z."/>
            <person name="Dunbar C."/>
            <person name="Freedman E."/>
            <person name="Gearin G."/>
            <person name="Goldberg J."/>
            <person name="Griggs A."/>
            <person name="Gujja S."/>
            <person name="Heiman D."/>
            <person name="Howarth C."/>
            <person name="Larson L."/>
            <person name="Lui A."/>
            <person name="MacDonald P.J.P."/>
            <person name="Montmayeur A."/>
            <person name="Murphy C."/>
            <person name="Neiman D."/>
            <person name="Pearson M."/>
            <person name="Priest M."/>
            <person name="Roberts A."/>
            <person name="Saif S."/>
            <person name="Shea T."/>
            <person name="Shenoy N."/>
            <person name="Sisk P."/>
            <person name="Stolte C."/>
            <person name="Sykes S."/>
            <person name="Wortman J."/>
            <person name="Nusbaum C."/>
            <person name="Birren B."/>
        </authorList>
    </citation>
    <scope>NUCLEOTIDE SEQUENCE [LARGE SCALE GENOMIC DNA]</scope>
    <source>
        <strain evidence="1">HDV247</strain>
    </source>
</reference>
<reference evidence="1" key="2">
    <citation type="submission" date="2012-05" db="EMBL/GenBank/DDBJ databases">
        <title>Annotation of the Genome Sequence of Fusarium oxysporum HDV247.</title>
        <authorList>
            <consortium name="The Broad Institute Genomics Platform"/>
            <person name="Ma L.-J."/>
            <person name="Corby-Kistler H."/>
            <person name="Broz K."/>
            <person name="Gale L.R."/>
            <person name="Jonkers W."/>
            <person name="O'Donnell K."/>
            <person name="Ploetz R."/>
            <person name="Steinberg C."/>
            <person name="Schwartz D.C."/>
            <person name="VanEtten H."/>
            <person name="Zhou S."/>
            <person name="Young S.K."/>
            <person name="Zeng Q."/>
            <person name="Gargeya S."/>
            <person name="Fitzgerald M."/>
            <person name="Abouelleil A."/>
            <person name="Alvarado L."/>
            <person name="Chapman S.B."/>
            <person name="Gainer-Dewar J."/>
            <person name="Goldberg J."/>
            <person name="Griggs A."/>
            <person name="Gujja S."/>
            <person name="Hansen M."/>
            <person name="Howarth C."/>
            <person name="Imamovic A."/>
            <person name="Ireland A."/>
            <person name="Larimer J."/>
            <person name="McCowan C."/>
            <person name="Murphy C."/>
            <person name="Pearson M."/>
            <person name="Poon T.W."/>
            <person name="Priest M."/>
            <person name="Roberts A."/>
            <person name="Saif S."/>
            <person name="Shea T."/>
            <person name="Sykes S."/>
            <person name="Wortman J."/>
            <person name="Nusbaum C."/>
            <person name="Birren B."/>
        </authorList>
    </citation>
    <scope>NUCLEOTIDE SEQUENCE</scope>
    <source>
        <strain evidence="1">HDV247</strain>
    </source>
</reference>
<dbReference type="EMBL" id="JH651106">
    <property type="protein sequence ID" value="EXA29507.1"/>
    <property type="molecule type" value="Genomic_DNA"/>
</dbReference>
<sequence length="125" mass="14168">MLKRFQRYPVGDCEVRWKRNVTKGCNNNISRPCIDKGWKKGLTAGGPWPRGSETKVPSTTASIAKEEVAPRQLARFLGRTMERQFEMARTSRATIPQILSRTTLTYNQVAASRLLPKKRNTAGYI</sequence>
<gene>
    <name evidence="1" type="ORF">FOVG_19015</name>
</gene>
<protein>
    <submittedName>
        <fullName evidence="1">Uncharacterized protein</fullName>
    </submittedName>
</protein>
<dbReference type="Proteomes" id="UP000030751">
    <property type="component" value="Unassembled WGS sequence"/>
</dbReference>
<dbReference type="AlphaFoldDB" id="W9NHN6"/>
<dbReference type="HOGENOM" id="CLU_1992728_0_0_1"/>
<proteinExistence type="predicted"/>
<evidence type="ECO:0000313" key="1">
    <source>
        <dbReference type="EMBL" id="EXA29507.1"/>
    </source>
</evidence>
<organism evidence="1">
    <name type="scientific">Fusarium oxysporum f. sp. pisi HDV247</name>
    <dbReference type="NCBI Taxonomy" id="1080344"/>
    <lineage>
        <taxon>Eukaryota</taxon>
        <taxon>Fungi</taxon>
        <taxon>Dikarya</taxon>
        <taxon>Ascomycota</taxon>
        <taxon>Pezizomycotina</taxon>
        <taxon>Sordariomycetes</taxon>
        <taxon>Hypocreomycetidae</taxon>
        <taxon>Hypocreales</taxon>
        <taxon>Nectriaceae</taxon>
        <taxon>Fusarium</taxon>
        <taxon>Fusarium oxysporum species complex</taxon>
    </lineage>
</organism>
<name>W9NHN6_FUSOX</name>
<accession>W9NHN6</accession>